<dbReference type="EMBL" id="AE008384">
    <property type="protein sequence ID" value="AAM30235.1"/>
    <property type="molecule type" value="Genomic_DNA"/>
</dbReference>
<accession>Q8PZF5</accession>
<dbReference type="KEGG" id="mma:MM_0539"/>
<proteinExistence type="predicted"/>
<dbReference type="PATRIC" id="fig|192952.21.peg.640"/>
<dbReference type="RefSeq" id="WP_011032491.1">
    <property type="nucleotide sequence ID" value="NC_003901.1"/>
</dbReference>
<dbReference type="HOGENOM" id="CLU_2985712_0_0_2"/>
<protein>
    <submittedName>
        <fullName evidence="2">Uncharacterized protein</fullName>
    </submittedName>
</protein>
<feature type="region of interest" description="Disordered" evidence="1">
    <location>
        <begin position="13"/>
        <end position="36"/>
    </location>
</feature>
<evidence type="ECO:0000313" key="3">
    <source>
        <dbReference type="Proteomes" id="UP000000595"/>
    </source>
</evidence>
<evidence type="ECO:0000313" key="2">
    <source>
        <dbReference type="EMBL" id="AAM30235.1"/>
    </source>
</evidence>
<sequence length="57" mass="7094">MFYGYREITGQAHFESFEKEEEKEEKEKEEKEKEEKMEEIKEIIHNFALEFFRDDQG</sequence>
<name>Q8PZF5_METMA</name>
<evidence type="ECO:0000256" key="1">
    <source>
        <dbReference type="SAM" id="MobiDB-lite"/>
    </source>
</evidence>
<dbReference type="AlphaFoldDB" id="Q8PZF5"/>
<feature type="compositionally biased region" description="Basic and acidic residues" evidence="1">
    <location>
        <begin position="25"/>
        <end position="36"/>
    </location>
</feature>
<dbReference type="GeneID" id="43445794"/>
<dbReference type="Proteomes" id="UP000000595">
    <property type="component" value="Chromosome"/>
</dbReference>
<reference evidence="2 3" key="1">
    <citation type="journal article" date="2002" name="J. Mol. Microbiol. Biotechnol.">
        <title>The genome of Methanosarcina mazei: evidence for lateral gene transfer between Bacteria and Archaea.</title>
        <authorList>
            <person name="Deppenmeier U."/>
            <person name="Johann A."/>
            <person name="Hartsch T."/>
            <person name="Merkl R."/>
            <person name="Schmitz R.A."/>
            <person name="Martinez-Arias R."/>
            <person name="Henne A."/>
            <person name="Wiezer A."/>
            <person name="Baumer S."/>
            <person name="Jacobi C."/>
            <person name="Bruggemann H."/>
            <person name="Lienard T."/>
            <person name="Christmann A."/>
            <person name="Bomeke M."/>
            <person name="Steckel S."/>
            <person name="Bhattacharyya A."/>
            <person name="Lykidis A."/>
            <person name="Overbeek R."/>
            <person name="Klenk H.P."/>
            <person name="Gunsalus R.P."/>
            <person name="Fritz H.J."/>
            <person name="Gottschalk G."/>
        </authorList>
    </citation>
    <scope>NUCLEOTIDE SEQUENCE [LARGE SCALE GENOMIC DNA]</scope>
    <source>
        <strain evidence="3">ATCC BAA-159 / DSM 3647 / Goe1 / Go1 / JCM 11833 / OCM 88</strain>
    </source>
</reference>
<gene>
    <name evidence="2" type="ordered locus">MM_0539</name>
</gene>
<organism evidence="2 3">
    <name type="scientific">Methanosarcina mazei (strain ATCC BAA-159 / DSM 3647 / Goe1 / Go1 / JCM 11833 / OCM 88)</name>
    <name type="common">Methanosarcina frisia</name>
    <dbReference type="NCBI Taxonomy" id="192952"/>
    <lineage>
        <taxon>Archaea</taxon>
        <taxon>Methanobacteriati</taxon>
        <taxon>Methanobacteriota</taxon>
        <taxon>Stenosarchaea group</taxon>
        <taxon>Methanomicrobia</taxon>
        <taxon>Methanosarcinales</taxon>
        <taxon>Methanosarcinaceae</taxon>
        <taxon>Methanosarcina</taxon>
    </lineage>
</organism>